<sequence>MTKLLYKPLGMLAGVLGGLAASVVFARVWKLLTGEDDAPAATDRDRTWGEIVAAAALQGAVFATVRAVVDRGGATGFRKVTGTWPGAER</sequence>
<organism evidence="2 3">
    <name type="scientific">Nocardia transvalensis</name>
    <dbReference type="NCBI Taxonomy" id="37333"/>
    <lineage>
        <taxon>Bacteria</taxon>
        <taxon>Bacillati</taxon>
        <taxon>Actinomycetota</taxon>
        <taxon>Actinomycetes</taxon>
        <taxon>Mycobacteriales</taxon>
        <taxon>Nocardiaceae</taxon>
        <taxon>Nocardia</taxon>
    </lineage>
</organism>
<evidence type="ECO:0000313" key="2">
    <source>
        <dbReference type="EMBL" id="MBB5915366.1"/>
    </source>
</evidence>
<dbReference type="AlphaFoldDB" id="A0A7W9PG28"/>
<protein>
    <recommendedName>
        <fullName evidence="4">DUF4235 domain-containing protein</fullName>
    </recommendedName>
</protein>
<evidence type="ECO:0000313" key="3">
    <source>
        <dbReference type="Proteomes" id="UP000540412"/>
    </source>
</evidence>
<reference evidence="2 3" key="1">
    <citation type="submission" date="2020-08" db="EMBL/GenBank/DDBJ databases">
        <title>Sequencing the genomes of 1000 actinobacteria strains.</title>
        <authorList>
            <person name="Klenk H.-P."/>
        </authorList>
    </citation>
    <scope>NUCLEOTIDE SEQUENCE [LARGE SCALE GENOMIC DNA]</scope>
    <source>
        <strain evidence="2 3">DSM 43582</strain>
    </source>
</reference>
<dbReference type="RefSeq" id="WP_040749094.1">
    <property type="nucleotide sequence ID" value="NZ_JACHIT010000002.1"/>
</dbReference>
<keyword evidence="1" id="KW-0812">Transmembrane</keyword>
<dbReference type="EMBL" id="JACHIT010000002">
    <property type="protein sequence ID" value="MBB5915366.1"/>
    <property type="molecule type" value="Genomic_DNA"/>
</dbReference>
<keyword evidence="1" id="KW-1133">Transmembrane helix</keyword>
<proteinExistence type="predicted"/>
<dbReference type="Pfam" id="PF14019">
    <property type="entry name" value="DUF4235"/>
    <property type="match status" value="1"/>
</dbReference>
<name>A0A7W9PG28_9NOCA</name>
<evidence type="ECO:0008006" key="4">
    <source>
        <dbReference type="Google" id="ProtNLM"/>
    </source>
</evidence>
<dbReference type="Proteomes" id="UP000540412">
    <property type="component" value="Unassembled WGS sequence"/>
</dbReference>
<accession>A0A7W9PG28</accession>
<keyword evidence="1" id="KW-0472">Membrane</keyword>
<comment type="caution">
    <text evidence="2">The sequence shown here is derived from an EMBL/GenBank/DDBJ whole genome shotgun (WGS) entry which is preliminary data.</text>
</comment>
<dbReference type="InterPro" id="IPR025329">
    <property type="entry name" value="DUF4235"/>
</dbReference>
<evidence type="ECO:0000256" key="1">
    <source>
        <dbReference type="SAM" id="Phobius"/>
    </source>
</evidence>
<gene>
    <name evidence="2" type="ORF">BJY24_004278</name>
</gene>
<feature type="transmembrane region" description="Helical" evidence="1">
    <location>
        <begin position="50"/>
        <end position="69"/>
    </location>
</feature>
<keyword evidence="3" id="KW-1185">Reference proteome</keyword>